<dbReference type="InterPro" id="IPR004827">
    <property type="entry name" value="bZIP"/>
</dbReference>
<evidence type="ECO:0000313" key="10">
    <source>
        <dbReference type="Proteomes" id="UP000467841"/>
    </source>
</evidence>
<dbReference type="PANTHER" id="PTHR13690:SF141">
    <property type="entry name" value="BZIP DOMAIN-CONTAINING PROTEIN"/>
    <property type="match status" value="1"/>
</dbReference>
<comment type="subcellular location">
    <subcellularLocation>
        <location evidence="1">Nucleus</location>
    </subcellularLocation>
</comment>
<dbReference type="InterPro" id="IPR046347">
    <property type="entry name" value="bZIP_sf"/>
</dbReference>
<dbReference type="GO" id="GO:0005634">
    <property type="term" value="C:nucleus"/>
    <property type="evidence" value="ECO:0007669"/>
    <property type="project" value="UniProtKB-SubCell"/>
</dbReference>
<feature type="coiled-coil region" evidence="6">
    <location>
        <begin position="254"/>
        <end position="323"/>
    </location>
</feature>
<comment type="caution">
    <text evidence="9">The sequence shown here is derived from an EMBL/GenBank/DDBJ whole genome shotgun (WGS) entry which is preliminary data.</text>
</comment>
<dbReference type="CDD" id="cd14703">
    <property type="entry name" value="bZIP_plant_RF2"/>
    <property type="match status" value="1"/>
</dbReference>
<protein>
    <recommendedName>
        <fullName evidence="8">BZIP domain-containing protein</fullName>
    </recommendedName>
</protein>
<sequence>MAHKFVIALNTQFPNPSGNGGDETHYGAGLTPSRQILFSPIPRRPEIPTTYPPKETQSFFSGLGVSPTVPEPAPVSTMDLFAPQVSPFLSSFRDSPVPAPAPVASFIAGLPPLPPRRDYSVRGSGGGQRPRKTHRRTNSVIMSELTAKSLLAEISPNTVGENESDWDTTMNYPWYLTADEINASISSGSGGNNPTSGVKRRGRKETVPGYANDRLTESELEQIVADDRLVELAQKNSKIVKRILSNRRSAARSKDKKVKYMADLEKQVDDLKKQVGELKIESYRASVRVRYLERENMEMDMMNKELGARLQETEEETARLRGNGVMAINLIIQQPGTDGTITAPRALQDE</sequence>
<keyword evidence="4" id="KW-0804">Transcription</keyword>
<dbReference type="PANTHER" id="PTHR13690">
    <property type="entry name" value="TRANSCRIPTION FACTOR POSF21-RELATED"/>
    <property type="match status" value="1"/>
</dbReference>
<dbReference type="Pfam" id="PF00170">
    <property type="entry name" value="bZIP_1"/>
    <property type="match status" value="1"/>
</dbReference>
<keyword evidence="10" id="KW-1185">Reference proteome</keyword>
<feature type="region of interest" description="Disordered" evidence="7">
    <location>
        <begin position="183"/>
        <end position="210"/>
    </location>
</feature>
<organism evidence="9 10">
    <name type="scientific">Microthlaspi erraticum</name>
    <dbReference type="NCBI Taxonomy" id="1685480"/>
    <lineage>
        <taxon>Eukaryota</taxon>
        <taxon>Viridiplantae</taxon>
        <taxon>Streptophyta</taxon>
        <taxon>Embryophyta</taxon>
        <taxon>Tracheophyta</taxon>
        <taxon>Spermatophyta</taxon>
        <taxon>Magnoliopsida</taxon>
        <taxon>eudicotyledons</taxon>
        <taxon>Gunneridae</taxon>
        <taxon>Pentapetalae</taxon>
        <taxon>rosids</taxon>
        <taxon>malvids</taxon>
        <taxon>Brassicales</taxon>
        <taxon>Brassicaceae</taxon>
        <taxon>Coluteocarpeae</taxon>
        <taxon>Microthlaspi</taxon>
    </lineage>
</organism>
<gene>
    <name evidence="9" type="ORF">MERR_LOCUS35189</name>
</gene>
<dbReference type="InterPro" id="IPR044759">
    <property type="entry name" value="bZIP_RF2"/>
</dbReference>
<reference evidence="9" key="1">
    <citation type="submission" date="2020-01" db="EMBL/GenBank/DDBJ databases">
        <authorList>
            <person name="Mishra B."/>
        </authorList>
    </citation>
    <scope>NUCLEOTIDE SEQUENCE [LARGE SCALE GENOMIC DNA]</scope>
</reference>
<dbReference type="EMBL" id="CACVBM020001385">
    <property type="protein sequence ID" value="CAA7047954.1"/>
    <property type="molecule type" value="Genomic_DNA"/>
</dbReference>
<keyword evidence="5" id="KW-0539">Nucleus</keyword>
<evidence type="ECO:0000256" key="7">
    <source>
        <dbReference type="SAM" id="MobiDB-lite"/>
    </source>
</evidence>
<keyword evidence="3" id="KW-0238">DNA-binding</keyword>
<proteinExistence type="predicted"/>
<dbReference type="SMART" id="SM00338">
    <property type="entry name" value="BRLZ"/>
    <property type="match status" value="1"/>
</dbReference>
<keyword evidence="6" id="KW-0175">Coiled coil</keyword>
<keyword evidence="2" id="KW-0805">Transcription regulation</keyword>
<feature type="region of interest" description="Disordered" evidence="7">
    <location>
        <begin position="115"/>
        <end position="136"/>
    </location>
</feature>
<evidence type="ECO:0000256" key="6">
    <source>
        <dbReference type="SAM" id="Coils"/>
    </source>
</evidence>
<feature type="compositionally biased region" description="Low complexity" evidence="7">
    <location>
        <begin position="183"/>
        <end position="197"/>
    </location>
</feature>
<dbReference type="OrthoDB" id="1435597at2759"/>
<dbReference type="SUPFAM" id="SSF57959">
    <property type="entry name" value="Leucine zipper domain"/>
    <property type="match status" value="1"/>
</dbReference>
<feature type="domain" description="BZIP" evidence="8">
    <location>
        <begin position="234"/>
        <end position="298"/>
    </location>
</feature>
<dbReference type="GO" id="GO:0003700">
    <property type="term" value="F:DNA-binding transcription factor activity"/>
    <property type="evidence" value="ECO:0007669"/>
    <property type="project" value="InterPro"/>
</dbReference>
<dbReference type="AlphaFoldDB" id="A0A6D2K546"/>
<evidence type="ECO:0000256" key="4">
    <source>
        <dbReference type="ARBA" id="ARBA00023163"/>
    </source>
</evidence>
<accession>A0A6D2K546</accession>
<evidence type="ECO:0000259" key="8">
    <source>
        <dbReference type="SMART" id="SM00338"/>
    </source>
</evidence>
<evidence type="ECO:0000256" key="2">
    <source>
        <dbReference type="ARBA" id="ARBA00023015"/>
    </source>
</evidence>
<evidence type="ECO:0000256" key="3">
    <source>
        <dbReference type="ARBA" id="ARBA00023125"/>
    </source>
</evidence>
<dbReference type="Proteomes" id="UP000467841">
    <property type="component" value="Unassembled WGS sequence"/>
</dbReference>
<evidence type="ECO:0000256" key="1">
    <source>
        <dbReference type="ARBA" id="ARBA00004123"/>
    </source>
</evidence>
<name>A0A6D2K546_9BRAS</name>
<evidence type="ECO:0000313" key="9">
    <source>
        <dbReference type="EMBL" id="CAA7047954.1"/>
    </source>
</evidence>
<dbReference type="GO" id="GO:0003677">
    <property type="term" value="F:DNA binding"/>
    <property type="evidence" value="ECO:0007669"/>
    <property type="project" value="UniProtKB-KW"/>
</dbReference>
<dbReference type="Gene3D" id="1.20.5.170">
    <property type="match status" value="1"/>
</dbReference>
<evidence type="ECO:0000256" key="5">
    <source>
        <dbReference type="ARBA" id="ARBA00023242"/>
    </source>
</evidence>